<proteinExistence type="predicted"/>
<dbReference type="RefSeq" id="WP_092851063.1">
    <property type="nucleotide sequence ID" value="NZ_FMAH01000019.1"/>
</dbReference>
<dbReference type="STRING" id="411945.GA0061102_1019101"/>
<dbReference type="OrthoDB" id="9799092at2"/>
<evidence type="ECO:0000313" key="2">
    <source>
        <dbReference type="Proteomes" id="UP000199435"/>
    </source>
</evidence>
<accession>A0A1C3VY30</accession>
<dbReference type="AlphaFoldDB" id="A0A1C3VY30"/>
<evidence type="ECO:0000313" key="1">
    <source>
        <dbReference type="EMBL" id="SCB32575.1"/>
    </source>
</evidence>
<reference evidence="2" key="1">
    <citation type="submission" date="2016-08" db="EMBL/GenBank/DDBJ databases">
        <authorList>
            <person name="Varghese N."/>
            <person name="Submissions Spin"/>
        </authorList>
    </citation>
    <scope>NUCLEOTIDE SEQUENCE [LARGE SCALE GENOMIC DNA]</scope>
    <source>
        <strain evidence="2">HAMBI 2971</strain>
    </source>
</reference>
<name>A0A1C3VY30_9HYPH</name>
<protein>
    <submittedName>
        <fullName evidence="1">Uncharacterized protein</fullName>
    </submittedName>
</protein>
<dbReference type="EMBL" id="FMAH01000019">
    <property type="protein sequence ID" value="SCB32575.1"/>
    <property type="molecule type" value="Genomic_DNA"/>
</dbReference>
<gene>
    <name evidence="1" type="ORF">GA0061102_1019101</name>
</gene>
<sequence>MIAGAAEPVPHNTSWPVDFERIREKLAQLPTPYLMTIDHISRTPLPGLAEKRHFIDAIIEKTIGRGGPKTCHAKACGGFATTAGKRSKT</sequence>
<dbReference type="InterPro" id="IPR043519">
    <property type="entry name" value="NT_sf"/>
</dbReference>
<dbReference type="Proteomes" id="UP000199435">
    <property type="component" value="Unassembled WGS sequence"/>
</dbReference>
<keyword evidence="2" id="KW-1185">Reference proteome</keyword>
<dbReference type="Gene3D" id="3.30.460.10">
    <property type="entry name" value="Beta Polymerase, domain 2"/>
    <property type="match status" value="1"/>
</dbReference>
<organism evidence="1 2">
    <name type="scientific">Rhizobium miluonense</name>
    <dbReference type="NCBI Taxonomy" id="411945"/>
    <lineage>
        <taxon>Bacteria</taxon>
        <taxon>Pseudomonadati</taxon>
        <taxon>Pseudomonadota</taxon>
        <taxon>Alphaproteobacteria</taxon>
        <taxon>Hyphomicrobiales</taxon>
        <taxon>Rhizobiaceae</taxon>
        <taxon>Rhizobium/Agrobacterium group</taxon>
        <taxon>Rhizobium</taxon>
    </lineage>
</organism>